<feature type="transmembrane region" description="Helical" evidence="8">
    <location>
        <begin position="315"/>
        <end position="333"/>
    </location>
</feature>
<evidence type="ECO:0000256" key="4">
    <source>
        <dbReference type="ARBA" id="ARBA00022475"/>
    </source>
</evidence>
<dbReference type="Pfam" id="PF02028">
    <property type="entry name" value="BCCT"/>
    <property type="match status" value="1"/>
</dbReference>
<proteinExistence type="inferred from homology"/>
<evidence type="ECO:0000256" key="5">
    <source>
        <dbReference type="ARBA" id="ARBA00022692"/>
    </source>
</evidence>
<dbReference type="GO" id="GO:0005886">
    <property type="term" value="C:plasma membrane"/>
    <property type="evidence" value="ECO:0007669"/>
    <property type="project" value="UniProtKB-SubCell"/>
</dbReference>
<keyword evidence="7 8" id="KW-0472">Membrane</keyword>
<dbReference type="Proteomes" id="UP000279760">
    <property type="component" value="Chromosome 2"/>
</dbReference>
<keyword evidence="6 8" id="KW-1133">Transmembrane helix</keyword>
<comment type="similarity">
    <text evidence="2">Belongs to the BCCT transporter (TC 2.A.15) family.</text>
</comment>
<feature type="transmembrane region" description="Helical" evidence="8">
    <location>
        <begin position="451"/>
        <end position="470"/>
    </location>
</feature>
<feature type="transmembrane region" description="Helical" evidence="8">
    <location>
        <begin position="48"/>
        <end position="67"/>
    </location>
</feature>
<dbReference type="EMBL" id="CP033578">
    <property type="protein sequence ID" value="AYV23335.1"/>
    <property type="molecule type" value="Genomic_DNA"/>
</dbReference>
<evidence type="ECO:0000256" key="8">
    <source>
        <dbReference type="SAM" id="Phobius"/>
    </source>
</evidence>
<sequence>MSNILRLKIFLPPLFFLIVAVLVSLVDLPVFLEITTRINAWILNTFDWLFSAGAFVMVLTCIVVFFSPLGRVTIGGEGAKPILSKWRWGAITICTTTAAGMLFWATAEPLYHLYAPPKSLSLLPGSAQAADFALSTMYMHWSFTPFAIYAIPALAFALAFYNLSSRFSISAALQPILGKRYSVKVGGVVDSISMFALVAGMASSLGTGALVLSSGIEKVTGWENSALLLGFVIATIVVCFVASSVSGLHKGIARLSSVNTCIFVVIALTAFFFGPTDVIFHDGSQALANYLSEFVSRSFSLNLQDGDNWAKSWTVFYWANWLAWAPVVALFLGKIARGHSVRTFLIVNLVIPATFSMMWMAIFSGMILELDMSSNGAYFALLNENGPGAVIYGLLDQLPLPMLFICLFIFISFLAYVTAADSNTEAISSLCIESNDEDNERAKKAKAQLKVLWGSVIALVAWSMTAFSGVDGIKMMSNLGGLPALFVVIGMNASLLVWLWKSYKDHFSTSSSMNPQRSTSP</sequence>
<keyword evidence="5 8" id="KW-0812">Transmembrane</keyword>
<feature type="transmembrane region" description="Helical" evidence="8">
    <location>
        <begin position="345"/>
        <end position="368"/>
    </location>
</feature>
<evidence type="ECO:0000256" key="1">
    <source>
        <dbReference type="ARBA" id="ARBA00004651"/>
    </source>
</evidence>
<dbReference type="PANTHER" id="PTHR30047:SF7">
    <property type="entry name" value="HIGH-AFFINITY CHOLINE TRANSPORT PROTEIN"/>
    <property type="match status" value="1"/>
</dbReference>
<dbReference type="GO" id="GO:0022857">
    <property type="term" value="F:transmembrane transporter activity"/>
    <property type="evidence" value="ECO:0007669"/>
    <property type="project" value="InterPro"/>
</dbReference>
<comment type="subcellular location">
    <subcellularLocation>
        <location evidence="1">Cell membrane</location>
        <topology evidence="1">Multi-pass membrane protein</topology>
    </subcellularLocation>
</comment>
<evidence type="ECO:0000256" key="3">
    <source>
        <dbReference type="ARBA" id="ARBA00022448"/>
    </source>
</evidence>
<gene>
    <name evidence="9" type="ORF">ECB94_18715</name>
</gene>
<keyword evidence="3" id="KW-0813">Transport</keyword>
<accession>A0A3G4VG53</accession>
<feature type="transmembrane region" description="Helical" evidence="8">
    <location>
        <begin position="226"/>
        <end position="248"/>
    </location>
</feature>
<feature type="transmembrane region" description="Helical" evidence="8">
    <location>
        <begin position="146"/>
        <end position="164"/>
    </location>
</feature>
<feature type="transmembrane region" description="Helical" evidence="8">
    <location>
        <begin position="482"/>
        <end position="500"/>
    </location>
</feature>
<evidence type="ECO:0000313" key="10">
    <source>
        <dbReference type="Proteomes" id="UP000279760"/>
    </source>
</evidence>
<feature type="transmembrane region" description="Helical" evidence="8">
    <location>
        <begin position="185"/>
        <end position="206"/>
    </location>
</feature>
<evidence type="ECO:0000256" key="2">
    <source>
        <dbReference type="ARBA" id="ARBA00005658"/>
    </source>
</evidence>
<dbReference type="PANTHER" id="PTHR30047">
    <property type="entry name" value="HIGH-AFFINITY CHOLINE TRANSPORT PROTEIN-RELATED"/>
    <property type="match status" value="1"/>
</dbReference>
<feature type="transmembrane region" description="Helical" evidence="8">
    <location>
        <begin position="255"/>
        <end position="274"/>
    </location>
</feature>
<feature type="transmembrane region" description="Helical" evidence="8">
    <location>
        <begin position="400"/>
        <end position="419"/>
    </location>
</feature>
<evidence type="ECO:0000256" key="6">
    <source>
        <dbReference type="ARBA" id="ARBA00022989"/>
    </source>
</evidence>
<evidence type="ECO:0000256" key="7">
    <source>
        <dbReference type="ARBA" id="ARBA00023136"/>
    </source>
</evidence>
<name>A0A3G4VG53_9VIBR</name>
<dbReference type="RefSeq" id="WP_124941371.1">
    <property type="nucleotide sequence ID" value="NZ_CP033578.1"/>
</dbReference>
<evidence type="ECO:0000313" key="9">
    <source>
        <dbReference type="EMBL" id="AYV23335.1"/>
    </source>
</evidence>
<dbReference type="AlphaFoldDB" id="A0A3G4VG53"/>
<protein>
    <submittedName>
        <fullName evidence="9">BCCT family transporter</fullName>
    </submittedName>
</protein>
<reference evidence="9 10" key="1">
    <citation type="submission" date="2018-11" db="EMBL/GenBank/DDBJ databases">
        <title>Complete Genome Sequence of Vbrio mediterranei 117-T6: a Potential Pathogen Bacteria Isolated from the Conchocelis of Pyropia.</title>
        <authorList>
            <person name="Liu Q."/>
        </authorList>
    </citation>
    <scope>NUCLEOTIDE SEQUENCE [LARGE SCALE GENOMIC DNA]</scope>
    <source>
        <strain evidence="9 10">117-T6</strain>
    </source>
</reference>
<dbReference type="InterPro" id="IPR000060">
    <property type="entry name" value="BCCT_transptr"/>
</dbReference>
<feature type="transmembrane region" description="Helical" evidence="8">
    <location>
        <begin position="9"/>
        <end position="28"/>
    </location>
</feature>
<feature type="transmembrane region" description="Helical" evidence="8">
    <location>
        <begin position="88"/>
        <end position="107"/>
    </location>
</feature>
<organism evidence="9 10">
    <name type="scientific">Vibrio mediterranei</name>
    <dbReference type="NCBI Taxonomy" id="689"/>
    <lineage>
        <taxon>Bacteria</taxon>
        <taxon>Pseudomonadati</taxon>
        <taxon>Pseudomonadota</taxon>
        <taxon>Gammaproteobacteria</taxon>
        <taxon>Vibrionales</taxon>
        <taxon>Vibrionaceae</taxon>
        <taxon>Vibrio</taxon>
    </lineage>
</organism>
<keyword evidence="4" id="KW-1003">Cell membrane</keyword>